<evidence type="ECO:0000256" key="2">
    <source>
        <dbReference type="ARBA" id="ARBA00022475"/>
    </source>
</evidence>
<comment type="subcellular location">
    <subcellularLocation>
        <location evidence="1">Cell membrane</location>
        <topology evidence="1">Multi-pass membrane protein</topology>
    </subcellularLocation>
</comment>
<feature type="transmembrane region" description="Helical" evidence="6">
    <location>
        <begin position="37"/>
        <end position="60"/>
    </location>
</feature>
<keyword evidence="5 6" id="KW-0472">Membrane</keyword>
<feature type="transmembrane region" description="Helical" evidence="6">
    <location>
        <begin position="12"/>
        <end position="31"/>
    </location>
</feature>
<evidence type="ECO:0008006" key="8">
    <source>
        <dbReference type="Google" id="ProtNLM"/>
    </source>
</evidence>
<feature type="transmembrane region" description="Helical" evidence="6">
    <location>
        <begin position="99"/>
        <end position="119"/>
    </location>
</feature>
<dbReference type="InterPro" id="IPR032808">
    <property type="entry name" value="DoxX"/>
</dbReference>
<keyword evidence="4 6" id="KW-1133">Transmembrane helix</keyword>
<dbReference type="GO" id="GO:0005886">
    <property type="term" value="C:plasma membrane"/>
    <property type="evidence" value="ECO:0007669"/>
    <property type="project" value="UniProtKB-SubCell"/>
</dbReference>
<evidence type="ECO:0000256" key="1">
    <source>
        <dbReference type="ARBA" id="ARBA00004651"/>
    </source>
</evidence>
<gene>
    <name evidence="7" type="ORF">MNBD_GAMMA17-1091</name>
</gene>
<reference evidence="7" key="1">
    <citation type="submission" date="2018-06" db="EMBL/GenBank/DDBJ databases">
        <authorList>
            <person name="Zhirakovskaya E."/>
        </authorList>
    </citation>
    <scope>NUCLEOTIDE SEQUENCE</scope>
</reference>
<name>A0A3B0ZAG2_9ZZZZ</name>
<dbReference type="Pfam" id="PF07681">
    <property type="entry name" value="DoxX"/>
    <property type="match status" value="1"/>
</dbReference>
<sequence>MEKAATLIGRILLGHIFLLSGISKIGGYAATQGWMEAMGVSGTLLPLVIVLEIGGGLALILGFQARLVALGLGGFSIVSAMIFHTNLSDQIQSIMFMKNFAIAGGLLYVAALGAGAWSVDAKIKQARSDAAASAIAGIV</sequence>
<evidence type="ECO:0000256" key="4">
    <source>
        <dbReference type="ARBA" id="ARBA00022989"/>
    </source>
</evidence>
<organism evidence="7">
    <name type="scientific">hydrothermal vent metagenome</name>
    <dbReference type="NCBI Taxonomy" id="652676"/>
    <lineage>
        <taxon>unclassified sequences</taxon>
        <taxon>metagenomes</taxon>
        <taxon>ecological metagenomes</taxon>
    </lineage>
</organism>
<dbReference type="PANTHER" id="PTHR33452">
    <property type="entry name" value="OXIDOREDUCTASE CATD-RELATED"/>
    <property type="match status" value="1"/>
</dbReference>
<protein>
    <recommendedName>
        <fullName evidence="8">DoxX family protein</fullName>
    </recommendedName>
</protein>
<dbReference type="InterPro" id="IPR051907">
    <property type="entry name" value="DoxX-like_oxidoreductase"/>
</dbReference>
<feature type="transmembrane region" description="Helical" evidence="6">
    <location>
        <begin position="67"/>
        <end position="87"/>
    </location>
</feature>
<dbReference type="AlphaFoldDB" id="A0A3B0ZAG2"/>
<accession>A0A3B0ZAG2</accession>
<evidence type="ECO:0000256" key="3">
    <source>
        <dbReference type="ARBA" id="ARBA00022692"/>
    </source>
</evidence>
<dbReference type="PANTHER" id="PTHR33452:SF1">
    <property type="entry name" value="INNER MEMBRANE PROTEIN YPHA-RELATED"/>
    <property type="match status" value="1"/>
</dbReference>
<evidence type="ECO:0000256" key="6">
    <source>
        <dbReference type="SAM" id="Phobius"/>
    </source>
</evidence>
<keyword evidence="3 6" id="KW-0812">Transmembrane</keyword>
<evidence type="ECO:0000313" key="7">
    <source>
        <dbReference type="EMBL" id="VAW85960.1"/>
    </source>
</evidence>
<evidence type="ECO:0000256" key="5">
    <source>
        <dbReference type="ARBA" id="ARBA00023136"/>
    </source>
</evidence>
<proteinExistence type="predicted"/>
<dbReference type="EMBL" id="UOFQ01000033">
    <property type="protein sequence ID" value="VAW85960.1"/>
    <property type="molecule type" value="Genomic_DNA"/>
</dbReference>
<keyword evidence="2" id="KW-1003">Cell membrane</keyword>